<dbReference type="Proteomes" id="UP001060261">
    <property type="component" value="Chromosome"/>
</dbReference>
<sequence>MILKLAAQGLSGRKIAERPEIQVSYSSVNRFLKDRRRERAEATKDIVRGHLAATLPTDLEMLDKLTRRLEVMRQDAEQMGLAGFNMEMQVIDRQVKTIGLKLKYSGADEDDSAQRLIEALSGDD</sequence>
<gene>
    <name evidence="1" type="ORF">N0D28_08265</name>
</gene>
<keyword evidence="2" id="KW-1185">Reference proteome</keyword>
<protein>
    <recommendedName>
        <fullName evidence="3">Transposase</fullName>
    </recommendedName>
</protein>
<dbReference type="RefSeq" id="WP_260559061.1">
    <property type="nucleotide sequence ID" value="NZ_BAABEC010000059.1"/>
</dbReference>
<evidence type="ECO:0000313" key="1">
    <source>
        <dbReference type="EMBL" id="UWX62766.1"/>
    </source>
</evidence>
<reference evidence="1" key="1">
    <citation type="submission" date="2022-09" db="EMBL/GenBank/DDBJ databases">
        <title>genome sequence of Deinococcus rubellus.</title>
        <authorList>
            <person name="Srinivasan S."/>
        </authorList>
    </citation>
    <scope>NUCLEOTIDE SEQUENCE</scope>
    <source>
        <strain evidence="1">Ant6</strain>
    </source>
</reference>
<dbReference type="EMBL" id="CP104213">
    <property type="protein sequence ID" value="UWX62766.1"/>
    <property type="molecule type" value="Genomic_DNA"/>
</dbReference>
<evidence type="ECO:0000313" key="2">
    <source>
        <dbReference type="Proteomes" id="UP001060261"/>
    </source>
</evidence>
<accession>A0ABY5YF19</accession>
<evidence type="ECO:0008006" key="3">
    <source>
        <dbReference type="Google" id="ProtNLM"/>
    </source>
</evidence>
<organism evidence="1 2">
    <name type="scientific">Deinococcus rubellus</name>
    <dbReference type="NCBI Taxonomy" id="1889240"/>
    <lineage>
        <taxon>Bacteria</taxon>
        <taxon>Thermotogati</taxon>
        <taxon>Deinococcota</taxon>
        <taxon>Deinococci</taxon>
        <taxon>Deinococcales</taxon>
        <taxon>Deinococcaceae</taxon>
        <taxon>Deinococcus</taxon>
    </lineage>
</organism>
<proteinExistence type="predicted"/>
<name>A0ABY5YF19_9DEIO</name>